<dbReference type="EnsemblMetazoa" id="OVOC1008.1">
    <property type="protein sequence ID" value="OVOC1008.1"/>
    <property type="gene ID" value="WBGene00237817"/>
</dbReference>
<dbReference type="Proteomes" id="UP000024404">
    <property type="component" value="Unassembled WGS sequence"/>
</dbReference>
<reference evidence="1" key="2">
    <citation type="submission" date="2022-06" db="UniProtKB">
        <authorList>
            <consortium name="EnsemblMetazoa"/>
        </authorList>
    </citation>
    <scope>IDENTIFICATION</scope>
</reference>
<dbReference type="EMBL" id="CMVM020000023">
    <property type="status" value="NOT_ANNOTATED_CDS"/>
    <property type="molecule type" value="Genomic_DNA"/>
</dbReference>
<protein>
    <submittedName>
        <fullName evidence="1">Uncharacterized protein</fullName>
    </submittedName>
</protein>
<reference evidence="2" key="1">
    <citation type="submission" date="2013-10" db="EMBL/GenBank/DDBJ databases">
        <title>Genome sequencing of Onchocerca volvulus.</title>
        <authorList>
            <person name="Cotton J."/>
            <person name="Tsai J."/>
            <person name="Stanley E."/>
            <person name="Tracey A."/>
            <person name="Holroyd N."/>
            <person name="Lustigman S."/>
            <person name="Berriman M."/>
        </authorList>
    </citation>
    <scope>NUCLEOTIDE SEQUENCE</scope>
</reference>
<name>A0A8R1TIB9_ONCVO</name>
<accession>A0A8R1TIB9</accession>
<keyword evidence="2" id="KW-1185">Reference proteome</keyword>
<evidence type="ECO:0000313" key="2">
    <source>
        <dbReference type="Proteomes" id="UP000024404"/>
    </source>
</evidence>
<sequence length="165" mass="19037">MKRPEFFPQNSTLVCNCYVSVHLNNIEVWQDISARAMTLEKKLLGIEFLDLFRNNSVKQCLRIIVQKVKSNKIRNALHSLIFLDFALLLKIFQILMTNSLDTVITQIKKEDIDVENQCFAVEEFKNGNDLCRPSTNSSNDRTQTNIYKNVTAYGLFSSTDILHDD</sequence>
<evidence type="ECO:0000313" key="1">
    <source>
        <dbReference type="EnsemblMetazoa" id="OVOC1008.1"/>
    </source>
</evidence>
<organism evidence="1 2">
    <name type="scientific">Onchocerca volvulus</name>
    <dbReference type="NCBI Taxonomy" id="6282"/>
    <lineage>
        <taxon>Eukaryota</taxon>
        <taxon>Metazoa</taxon>
        <taxon>Ecdysozoa</taxon>
        <taxon>Nematoda</taxon>
        <taxon>Chromadorea</taxon>
        <taxon>Rhabditida</taxon>
        <taxon>Spirurina</taxon>
        <taxon>Spiruromorpha</taxon>
        <taxon>Filarioidea</taxon>
        <taxon>Onchocercidae</taxon>
        <taxon>Onchocerca</taxon>
    </lineage>
</organism>
<dbReference type="AlphaFoldDB" id="A0A8R1TIB9"/>
<proteinExistence type="predicted"/>